<protein>
    <submittedName>
        <fullName evidence="2">Lysin A</fullName>
    </submittedName>
</protein>
<dbReference type="EMBL" id="MN908687">
    <property type="protein sequence ID" value="QIG58155.1"/>
    <property type="molecule type" value="Genomic_DNA"/>
</dbReference>
<feature type="domain" description="Peptidase C39-like" evidence="1">
    <location>
        <begin position="13"/>
        <end position="166"/>
    </location>
</feature>
<evidence type="ECO:0000259" key="1">
    <source>
        <dbReference type="Pfam" id="PF13529"/>
    </source>
</evidence>
<sequence length="219" mass="24419">MAEKMLNYDRAIVPQETSWWCGPASIQIALNTRGIRVAERDIARKTEALEGNIGWDDQDGTDHIRQVTQVLNEYLPEADYVFVSTPNDPMSQSQKDHLWDSIVASIDAGYAVIFNIVAPPGNHPKAVAPSTVSPNYGRYTIFHYFPGTGYFDSANRRLRRVWIPDPGFSPHGFWLSFDQLATLIPPKGYTYATKKSVAAGPDPKVLGEILFQQIGAYSV</sequence>
<name>A0A6G6XJY1_9CAUD</name>
<organism evidence="2 3">
    <name type="scientific">Gordonia phage Skog</name>
    <dbReference type="NCBI Taxonomy" id="2704033"/>
    <lineage>
        <taxon>Viruses</taxon>
        <taxon>Duplodnaviria</taxon>
        <taxon>Heunggongvirae</taxon>
        <taxon>Uroviricota</taxon>
        <taxon>Caudoviricetes</taxon>
        <taxon>Skogvirus</taxon>
        <taxon>Skogvirus Skog</taxon>
    </lineage>
</organism>
<dbReference type="RefSeq" id="YP_010059253.1">
    <property type="nucleotide sequence ID" value="NC_054725.1"/>
</dbReference>
<evidence type="ECO:0000313" key="2">
    <source>
        <dbReference type="EMBL" id="QIG58155.1"/>
    </source>
</evidence>
<gene>
    <name evidence="2" type="primary">3</name>
    <name evidence="2" type="ORF">SEA_SKOG_3</name>
</gene>
<evidence type="ECO:0000313" key="3">
    <source>
        <dbReference type="Proteomes" id="UP000503093"/>
    </source>
</evidence>
<dbReference type="KEGG" id="vg:64766485"/>
<accession>A0A6G6XJY1</accession>
<dbReference type="InterPro" id="IPR039564">
    <property type="entry name" value="Peptidase_C39-like"/>
</dbReference>
<keyword evidence="3" id="KW-1185">Reference proteome</keyword>
<dbReference type="GeneID" id="64766485"/>
<dbReference type="Pfam" id="PF13529">
    <property type="entry name" value="Peptidase_C39_2"/>
    <property type="match status" value="1"/>
</dbReference>
<dbReference type="Proteomes" id="UP000503093">
    <property type="component" value="Segment"/>
</dbReference>
<proteinExistence type="predicted"/>
<reference evidence="2 3" key="1">
    <citation type="submission" date="2020-01" db="EMBL/GenBank/DDBJ databases">
        <authorList>
            <person name="Alvaro L.E."/>
            <person name="Baker K.N."/>
            <person name="Baxter I.S."/>
            <person name="Brown M.R."/>
            <person name="Driscoll K.D."/>
            <person name="Elrubaie J.M."/>
            <person name="Feith S.L."/>
            <person name="Indihar D.F."/>
            <person name="Knoch V.T."/>
            <person name="Koirtyohann K.M."/>
            <person name="Kratz M.A."/>
            <person name="Lear A.H."/>
            <person name="Lindblom K.E."/>
            <person name="Marcus E.R."/>
            <person name="Murphy M.E."/>
            <person name="Sensor R."/>
            <person name="Sherman S.J."/>
            <person name="Swift V.R."/>
            <person name="White K.E."/>
            <person name="Wills S.J."/>
            <person name="Gatt S.M."/>
            <person name="Lohbauer S.A."/>
            <person name="Power T.R."/>
            <person name="Rosales K.A."/>
            <person name="Sisson B.M."/>
            <person name="Isern S."/>
            <person name="Michael S.F."/>
            <person name="Sunnen C.N."/>
            <person name="Garlena R.A."/>
            <person name="Russell D.A."/>
            <person name="Pope W.H."/>
            <person name="Jacobs-Sera D."/>
            <person name="Hatfull G.F."/>
        </authorList>
    </citation>
    <scope>NUCLEOTIDE SEQUENCE [LARGE SCALE GENOMIC DNA]</scope>
</reference>